<feature type="binding site" evidence="8">
    <location>
        <position position="316"/>
    </location>
    <ligand>
        <name>UDP-alpha-D-glucose</name>
        <dbReference type="ChEBI" id="CHEBI:58885"/>
    </ligand>
</feature>
<evidence type="ECO:0000256" key="10">
    <source>
        <dbReference type="SAM" id="MobiDB-lite"/>
    </source>
</evidence>
<dbReference type="GO" id="GO:0071555">
    <property type="term" value="P:cell wall organization"/>
    <property type="evidence" value="ECO:0007669"/>
    <property type="project" value="UniProtKB-KW"/>
</dbReference>
<keyword evidence="4 11" id="KW-0812">Transmembrane</keyword>
<keyword evidence="2" id="KW-0328">Glycosyltransferase</keyword>
<dbReference type="Proteomes" id="UP000824120">
    <property type="component" value="Chromosome 11"/>
</dbReference>
<dbReference type="GO" id="GO:0030244">
    <property type="term" value="P:cellulose biosynthetic process"/>
    <property type="evidence" value="ECO:0007669"/>
    <property type="project" value="InterPro"/>
</dbReference>
<reference evidence="12 13" key="1">
    <citation type="submission" date="2020-09" db="EMBL/GenBank/DDBJ databases">
        <title>De no assembly of potato wild relative species, Solanum commersonii.</title>
        <authorList>
            <person name="Cho K."/>
        </authorList>
    </citation>
    <scope>NUCLEOTIDE SEQUENCE [LARGE SCALE GENOMIC DNA]</scope>
    <source>
        <strain evidence="12">LZ3.2</strain>
        <tissue evidence="12">Leaf</tissue>
    </source>
</reference>
<organism evidence="12 13">
    <name type="scientific">Solanum commersonii</name>
    <name type="common">Commerson's wild potato</name>
    <name type="synonym">Commerson's nightshade</name>
    <dbReference type="NCBI Taxonomy" id="4109"/>
    <lineage>
        <taxon>Eukaryota</taxon>
        <taxon>Viridiplantae</taxon>
        <taxon>Streptophyta</taxon>
        <taxon>Embryophyta</taxon>
        <taxon>Tracheophyta</taxon>
        <taxon>Spermatophyta</taxon>
        <taxon>Magnoliopsida</taxon>
        <taxon>eudicotyledons</taxon>
        <taxon>Gunneridae</taxon>
        <taxon>Pentapetalae</taxon>
        <taxon>asterids</taxon>
        <taxon>lamiids</taxon>
        <taxon>Solanales</taxon>
        <taxon>Solanaceae</taxon>
        <taxon>Solanoideae</taxon>
        <taxon>Solaneae</taxon>
        <taxon>Solanum</taxon>
    </lineage>
</organism>
<keyword evidence="5 11" id="KW-1133">Transmembrane helix</keyword>
<feature type="transmembrane region" description="Helical" evidence="11">
    <location>
        <begin position="125"/>
        <end position="147"/>
    </location>
</feature>
<name>A0A9J5WQP2_SOLCO</name>
<dbReference type="GO" id="GO:0016760">
    <property type="term" value="F:cellulose synthase (UDP-forming) activity"/>
    <property type="evidence" value="ECO:0007669"/>
    <property type="project" value="InterPro"/>
</dbReference>
<dbReference type="InterPro" id="IPR005150">
    <property type="entry name" value="Cellulose_synth"/>
</dbReference>
<feature type="transmembrane region" description="Helical" evidence="11">
    <location>
        <begin position="81"/>
        <end position="104"/>
    </location>
</feature>
<evidence type="ECO:0008006" key="14">
    <source>
        <dbReference type="Google" id="ProtNLM"/>
    </source>
</evidence>
<feature type="transmembrane region" description="Helical" evidence="11">
    <location>
        <begin position="153"/>
        <end position="172"/>
    </location>
</feature>
<dbReference type="GO" id="GO:0012505">
    <property type="term" value="C:endomembrane system"/>
    <property type="evidence" value="ECO:0007669"/>
    <property type="project" value="UniProtKB-SubCell"/>
</dbReference>
<evidence type="ECO:0000256" key="4">
    <source>
        <dbReference type="ARBA" id="ARBA00022692"/>
    </source>
</evidence>
<dbReference type="OrthoDB" id="72851at2759"/>
<evidence type="ECO:0000313" key="13">
    <source>
        <dbReference type="Proteomes" id="UP000824120"/>
    </source>
</evidence>
<dbReference type="AlphaFoldDB" id="A0A9J5WQP2"/>
<protein>
    <recommendedName>
        <fullName evidence="14">Cellulose synthase</fullName>
    </recommendedName>
</protein>
<feature type="binding site" evidence="9">
    <location>
        <position position="341"/>
    </location>
    <ligand>
        <name>Mn(2+)</name>
        <dbReference type="ChEBI" id="CHEBI:29035"/>
    </ligand>
</feature>
<evidence type="ECO:0000256" key="9">
    <source>
        <dbReference type="PIRSR" id="PIRSR605150-3"/>
    </source>
</evidence>
<comment type="subcellular location">
    <subcellularLocation>
        <location evidence="1">Endomembrane system</location>
    </subcellularLocation>
</comment>
<comment type="caution">
    <text evidence="12">The sequence shown here is derived from an EMBL/GenBank/DDBJ whole genome shotgun (WGS) entry which is preliminary data.</text>
</comment>
<evidence type="ECO:0000256" key="2">
    <source>
        <dbReference type="ARBA" id="ARBA00022676"/>
    </source>
</evidence>
<keyword evidence="13" id="KW-1185">Reference proteome</keyword>
<feature type="binding site" evidence="9">
    <location>
        <position position="317"/>
    </location>
    <ligand>
        <name>Mn(2+)</name>
        <dbReference type="ChEBI" id="CHEBI:29035"/>
    </ligand>
</feature>
<keyword evidence="7" id="KW-0961">Cell wall biogenesis/degradation</keyword>
<evidence type="ECO:0000256" key="7">
    <source>
        <dbReference type="ARBA" id="ARBA00023316"/>
    </source>
</evidence>
<dbReference type="Pfam" id="PF03552">
    <property type="entry name" value="Cellulose_synt"/>
    <property type="match status" value="1"/>
</dbReference>
<feature type="binding site" evidence="8">
    <location>
        <position position="182"/>
    </location>
    <ligand>
        <name>UDP-alpha-D-glucose</name>
        <dbReference type="ChEBI" id="CHEBI:58885"/>
    </ligand>
</feature>
<gene>
    <name evidence="12" type="ORF">H5410_057462</name>
</gene>
<dbReference type="PANTHER" id="PTHR13301">
    <property type="entry name" value="X-BOX TRANSCRIPTION FACTOR-RELATED"/>
    <property type="match status" value="1"/>
</dbReference>
<evidence type="ECO:0000313" key="12">
    <source>
        <dbReference type="EMBL" id="KAG5577328.1"/>
    </source>
</evidence>
<evidence type="ECO:0000256" key="5">
    <source>
        <dbReference type="ARBA" id="ARBA00022989"/>
    </source>
</evidence>
<evidence type="ECO:0000256" key="6">
    <source>
        <dbReference type="ARBA" id="ARBA00023136"/>
    </source>
</evidence>
<evidence type="ECO:0000256" key="1">
    <source>
        <dbReference type="ARBA" id="ARBA00004308"/>
    </source>
</evidence>
<evidence type="ECO:0000256" key="3">
    <source>
        <dbReference type="ARBA" id="ARBA00022679"/>
    </source>
</evidence>
<keyword evidence="3" id="KW-0808">Transferase</keyword>
<dbReference type="GO" id="GO:0016020">
    <property type="term" value="C:membrane"/>
    <property type="evidence" value="ECO:0007669"/>
    <property type="project" value="InterPro"/>
</dbReference>
<keyword evidence="6 11" id="KW-0472">Membrane</keyword>
<feature type="region of interest" description="Disordered" evidence="10">
    <location>
        <begin position="1"/>
        <end position="29"/>
    </location>
</feature>
<dbReference type="EMBL" id="JACXVP010000011">
    <property type="protein sequence ID" value="KAG5577328.1"/>
    <property type="molecule type" value="Genomic_DNA"/>
</dbReference>
<evidence type="ECO:0000256" key="11">
    <source>
        <dbReference type="SAM" id="Phobius"/>
    </source>
</evidence>
<sequence>MMPLTPDNQPGAMDTSGDKPDGPGPYGLSRFRIESQRRMGSCGGEDDDGGARGENASGLDRRLVVLIFFLMWRITNLNPDAMWLWGVLIVCELWFAFSWLLDILPKFNPINKSADLVALKKKLKHRLLLILMVDLIYLELMCSFLQLNLIKSLLLSLLILYFRFLMSNIYYVEKVYVYISDDGGAIFKFEATAEAVIFGQKTDPMKNKKLPDFVKDRRWIKREYDEFKVRTNGLRDVIRKRCEMHNSKEEKKEKALAKENNGGSVPEDFKFQKVPVNDPIMGGPNEKQLEFTGIDIRLPMFVYVSREKCPSYDHNKKAGAMNALVRDSAILSNGPFILNLDCDHYFYNSMAIQEVCVT</sequence>
<evidence type="ECO:0000256" key="8">
    <source>
        <dbReference type="PIRSR" id="PIRSR605150-2"/>
    </source>
</evidence>
<accession>A0A9J5WQP2</accession>
<proteinExistence type="predicted"/>